<reference evidence="1 2" key="1">
    <citation type="journal article" date="2022" name="Nat. Ecol. Evol.">
        <title>A masculinizing supergene underlies an exaggerated male reproductive morph in a spider.</title>
        <authorList>
            <person name="Hendrickx F."/>
            <person name="De Corte Z."/>
            <person name="Sonet G."/>
            <person name="Van Belleghem S.M."/>
            <person name="Kostlbacher S."/>
            <person name="Vangestel C."/>
        </authorList>
    </citation>
    <scope>NUCLEOTIDE SEQUENCE [LARGE SCALE GENOMIC DNA]</scope>
    <source>
        <strain evidence="1">W744_W776</strain>
    </source>
</reference>
<dbReference type="AlphaFoldDB" id="A0AAV6V7E8"/>
<dbReference type="Proteomes" id="UP000827092">
    <property type="component" value="Unassembled WGS sequence"/>
</dbReference>
<comment type="caution">
    <text evidence="1">The sequence shown here is derived from an EMBL/GenBank/DDBJ whole genome shotgun (WGS) entry which is preliminary data.</text>
</comment>
<sequence>MAPTKSAVFCGGGDDFFREISEPGVELFILKPTKRLGRRRDARDRPEHHAFVWFGKAAMFSANTGSQLMYQHGSIRRQRVQSRFQQDPNGIRLQ</sequence>
<organism evidence="1 2">
    <name type="scientific">Oedothorax gibbosus</name>
    <dbReference type="NCBI Taxonomy" id="931172"/>
    <lineage>
        <taxon>Eukaryota</taxon>
        <taxon>Metazoa</taxon>
        <taxon>Ecdysozoa</taxon>
        <taxon>Arthropoda</taxon>
        <taxon>Chelicerata</taxon>
        <taxon>Arachnida</taxon>
        <taxon>Araneae</taxon>
        <taxon>Araneomorphae</taxon>
        <taxon>Entelegynae</taxon>
        <taxon>Araneoidea</taxon>
        <taxon>Linyphiidae</taxon>
        <taxon>Erigoninae</taxon>
        <taxon>Oedothorax</taxon>
    </lineage>
</organism>
<evidence type="ECO:0000313" key="2">
    <source>
        <dbReference type="Proteomes" id="UP000827092"/>
    </source>
</evidence>
<gene>
    <name evidence="1" type="ORF">JTE90_021178</name>
</gene>
<keyword evidence="2" id="KW-1185">Reference proteome</keyword>
<name>A0AAV6V7E8_9ARAC</name>
<dbReference type="EMBL" id="JAFNEN010000157">
    <property type="protein sequence ID" value="KAG8191576.1"/>
    <property type="molecule type" value="Genomic_DNA"/>
</dbReference>
<accession>A0AAV6V7E8</accession>
<protein>
    <submittedName>
        <fullName evidence="1">Uncharacterized protein</fullName>
    </submittedName>
</protein>
<evidence type="ECO:0000313" key="1">
    <source>
        <dbReference type="EMBL" id="KAG8191576.1"/>
    </source>
</evidence>
<proteinExistence type="predicted"/>